<feature type="compositionally biased region" description="Low complexity" evidence="3">
    <location>
        <begin position="381"/>
        <end position="398"/>
    </location>
</feature>
<dbReference type="Pfam" id="PF24681">
    <property type="entry name" value="Kelch_KLHDC2_KLHL20_DRC7"/>
    <property type="match status" value="1"/>
</dbReference>
<evidence type="ECO:0000313" key="6">
    <source>
        <dbReference type="Proteomes" id="UP001215151"/>
    </source>
</evidence>
<evidence type="ECO:0000256" key="2">
    <source>
        <dbReference type="ARBA" id="ARBA00022737"/>
    </source>
</evidence>
<feature type="compositionally biased region" description="Basic and acidic residues" evidence="3">
    <location>
        <begin position="999"/>
        <end position="1008"/>
    </location>
</feature>
<dbReference type="SUPFAM" id="SSF117281">
    <property type="entry name" value="Kelch motif"/>
    <property type="match status" value="1"/>
</dbReference>
<keyword evidence="4" id="KW-0732">Signal</keyword>
<dbReference type="Gene3D" id="2.130.10.80">
    <property type="entry name" value="Galactose oxidase/kelch, beta-propeller"/>
    <property type="match status" value="1"/>
</dbReference>
<feature type="compositionally biased region" description="Low complexity" evidence="3">
    <location>
        <begin position="873"/>
        <end position="888"/>
    </location>
</feature>
<dbReference type="InterPro" id="IPR037293">
    <property type="entry name" value="Gal_Oxidase_central_sf"/>
</dbReference>
<feature type="region of interest" description="Disordered" evidence="3">
    <location>
        <begin position="935"/>
        <end position="1008"/>
    </location>
</feature>
<keyword evidence="2" id="KW-0677">Repeat</keyword>
<feature type="region of interest" description="Disordered" evidence="3">
    <location>
        <begin position="871"/>
        <end position="900"/>
    </location>
</feature>
<keyword evidence="6" id="KW-1185">Reference proteome</keyword>
<dbReference type="EMBL" id="JAPEVG010000153">
    <property type="protein sequence ID" value="KAJ8480830.1"/>
    <property type="molecule type" value="Genomic_DNA"/>
</dbReference>
<evidence type="ECO:0008006" key="7">
    <source>
        <dbReference type="Google" id="ProtNLM"/>
    </source>
</evidence>
<reference evidence="5" key="1">
    <citation type="submission" date="2022-11" db="EMBL/GenBank/DDBJ databases">
        <title>Genome Sequence of Cubamyces cubensis.</title>
        <authorList>
            <person name="Buettner E."/>
        </authorList>
    </citation>
    <scope>NUCLEOTIDE SEQUENCE</scope>
    <source>
        <strain evidence="5">MPL-01</strain>
    </source>
</reference>
<feature type="region of interest" description="Disordered" evidence="3">
    <location>
        <begin position="779"/>
        <end position="852"/>
    </location>
</feature>
<dbReference type="Gene3D" id="2.120.10.80">
    <property type="entry name" value="Kelch-type beta propeller"/>
    <property type="match status" value="1"/>
</dbReference>
<accession>A0AAD7TS43</accession>
<dbReference type="InterPro" id="IPR015915">
    <property type="entry name" value="Kelch-typ_b-propeller"/>
</dbReference>
<name>A0AAD7TS43_9APHY</name>
<evidence type="ECO:0000313" key="5">
    <source>
        <dbReference type="EMBL" id="KAJ8480830.1"/>
    </source>
</evidence>
<dbReference type="PANTHER" id="PTHR46093">
    <property type="entry name" value="ACYL-COA-BINDING DOMAIN-CONTAINING PROTEIN 5"/>
    <property type="match status" value="1"/>
</dbReference>
<organism evidence="5 6">
    <name type="scientific">Trametes cubensis</name>
    <dbReference type="NCBI Taxonomy" id="1111947"/>
    <lineage>
        <taxon>Eukaryota</taxon>
        <taxon>Fungi</taxon>
        <taxon>Dikarya</taxon>
        <taxon>Basidiomycota</taxon>
        <taxon>Agaricomycotina</taxon>
        <taxon>Agaricomycetes</taxon>
        <taxon>Polyporales</taxon>
        <taxon>Polyporaceae</taxon>
        <taxon>Trametes</taxon>
    </lineage>
</organism>
<gene>
    <name evidence="5" type="ORF">ONZ51_g6397</name>
</gene>
<feature type="compositionally biased region" description="Polar residues" evidence="3">
    <location>
        <begin position="812"/>
        <end position="826"/>
    </location>
</feature>
<proteinExistence type="predicted"/>
<feature type="compositionally biased region" description="Polar residues" evidence="3">
    <location>
        <begin position="842"/>
        <end position="851"/>
    </location>
</feature>
<feature type="chain" id="PRO_5041910821" description="Galactose oxidase" evidence="4">
    <location>
        <begin position="20"/>
        <end position="1008"/>
    </location>
</feature>
<dbReference type="Proteomes" id="UP001215151">
    <property type="component" value="Unassembled WGS sequence"/>
</dbReference>
<comment type="caution">
    <text evidence="5">The sequence shown here is derived from an EMBL/GenBank/DDBJ whole genome shotgun (WGS) entry which is preliminary data.</text>
</comment>
<sequence>MYALHEVTLSLLVLSTAEAFVSAEQYTAVPRWGQAVALVDDALFVQGGRTDQYNSLGYSSALVNNDILLLPLNATFDLSSPPWQYVSGCSDCSSSQGPAVAWHTLSAFNTTNLLLFGGDPGPNGPVFDPEKADSAALLDVANRGSPAWNLETASWANEPLRRIYHSASSAGGKIWLIGGEKADGSGNAFSDHYVYDPSGPTFTQLPSTNGPPDVFGHTSIVLPDQRLIMFGGYSPSQASLLPFSTIWSLDTTQSSLAWTTLSVSSSSLPTPRRGFASTVLDDGKVLIQGGADATMQNVYSDGWVLDTTQNPMVWSAVDALTQVGPRRDHFAVALGSEVLFGFGFAQSAPVNASLLLFDVSKESFLSTYTPPAAVTNPTSNTIPGPTATGTGSGQSPSGTAGGSTGTRGGSSPSSTGKSAGGGGGNGTSPVTDPSGSSSKSHATAVALGVVFGVFGLLAGGAAAWYMSNKHRGPNDSFHLLGPSDDDDTPHMGPIIPVAGPAAAREKPLHVAQSVRERLGGLVPGRTSQPPRRRDMLADEDTRVFDEPEWYHVRRDGSIGSWSMGQGRPTLGDMVQDSLTSLRNVGGAMLAYASGTRGSHGKDPSGASSNTYWEKESAYDKYSDKAALVGLPGYPPTASRPKGGRKASYTSQWSYYEDPFADYENEPFKLPGDEEYDSDPIELNHPPSLDDPPPRPYMYTRVPPATADGTRLPPLSEQPSLLTVSDPPPSSDSSHDHSRGEAPASPRRPSSIIDANPPIMRSMRRSDSWWSRFAKTPILDRLSTSTDGSRTAPRPLDFRDPNPPPRPLGPIKESSNSQSPDELTSTHGSRHDPVYASAHHGRSATSLQTTKTADTEVIERMGQTMDIVLKSTVSSHASSASTDSGASTDTHGHTERVGSAADRELGALSVTIPARPEATATLVQSPTAMSAIDEIAPPAPFRVEERRPSPIRGTSVAARVAALEQRARSPPPPSSPSRPKKPRSSVYGLAPKPSLFVANPDRRTGSGSS</sequence>
<feature type="region of interest" description="Disordered" evidence="3">
    <location>
        <begin position="663"/>
        <end position="766"/>
    </location>
</feature>
<keyword evidence="1" id="KW-0880">Kelch repeat</keyword>
<feature type="compositionally biased region" description="Polar residues" evidence="3">
    <location>
        <begin position="370"/>
        <end position="380"/>
    </location>
</feature>
<protein>
    <recommendedName>
        <fullName evidence="7">Galactose oxidase</fullName>
    </recommendedName>
</protein>
<evidence type="ECO:0000256" key="3">
    <source>
        <dbReference type="SAM" id="MobiDB-lite"/>
    </source>
</evidence>
<evidence type="ECO:0000256" key="1">
    <source>
        <dbReference type="ARBA" id="ARBA00022441"/>
    </source>
</evidence>
<feature type="compositionally biased region" description="Gly residues" evidence="3">
    <location>
        <begin position="399"/>
        <end position="408"/>
    </location>
</feature>
<dbReference type="AlphaFoldDB" id="A0AAD7TS43"/>
<feature type="signal peptide" evidence="4">
    <location>
        <begin position="1"/>
        <end position="19"/>
    </location>
</feature>
<feature type="compositionally biased region" description="Basic and acidic residues" evidence="3">
    <location>
        <begin position="889"/>
        <end position="900"/>
    </location>
</feature>
<dbReference type="PANTHER" id="PTHR46093:SF18">
    <property type="entry name" value="FIBRONECTIN TYPE-III DOMAIN-CONTAINING PROTEIN"/>
    <property type="match status" value="1"/>
</dbReference>
<evidence type="ECO:0000256" key="4">
    <source>
        <dbReference type="SAM" id="SignalP"/>
    </source>
</evidence>
<feature type="region of interest" description="Disordered" evidence="3">
    <location>
        <begin position="370"/>
        <end position="439"/>
    </location>
</feature>